<sequence length="102" mass="10943">MVLAGIVTVVLLIVVPVAAGMPEELALEATLLEDVEDELMELATDEEDDFEELLLEVAVDEELLATLDDEALVVAVEHSFLPPAILPPKVASAQAKLPLRTL</sequence>
<organism evidence="1 2">
    <name type="scientific">Viridibacterium curvum</name>
    <dbReference type="NCBI Taxonomy" id="1101404"/>
    <lineage>
        <taxon>Bacteria</taxon>
        <taxon>Pseudomonadati</taxon>
        <taxon>Pseudomonadota</taxon>
        <taxon>Betaproteobacteria</taxon>
        <taxon>Rhodocyclales</taxon>
        <taxon>Rhodocyclaceae</taxon>
        <taxon>Viridibacterium</taxon>
    </lineage>
</organism>
<proteinExistence type="predicted"/>
<gene>
    <name evidence="1" type="ORF">GCM10025770_07790</name>
</gene>
<name>A0ABP9QDV8_9RHOO</name>
<dbReference type="EMBL" id="BAABLD010000002">
    <property type="protein sequence ID" value="GAA5160272.1"/>
    <property type="molecule type" value="Genomic_DNA"/>
</dbReference>
<comment type="caution">
    <text evidence="1">The sequence shown here is derived from an EMBL/GenBank/DDBJ whole genome shotgun (WGS) entry which is preliminary data.</text>
</comment>
<dbReference type="Proteomes" id="UP001500547">
    <property type="component" value="Unassembled WGS sequence"/>
</dbReference>
<evidence type="ECO:0000313" key="1">
    <source>
        <dbReference type="EMBL" id="GAA5160272.1"/>
    </source>
</evidence>
<evidence type="ECO:0008006" key="3">
    <source>
        <dbReference type="Google" id="ProtNLM"/>
    </source>
</evidence>
<keyword evidence="2" id="KW-1185">Reference proteome</keyword>
<protein>
    <recommendedName>
        <fullName evidence="3">Secreted protein</fullName>
    </recommendedName>
</protein>
<reference evidence="2" key="1">
    <citation type="journal article" date="2019" name="Int. J. Syst. Evol. Microbiol.">
        <title>The Global Catalogue of Microorganisms (GCM) 10K type strain sequencing project: providing services to taxonomists for standard genome sequencing and annotation.</title>
        <authorList>
            <consortium name="The Broad Institute Genomics Platform"/>
            <consortium name="The Broad Institute Genome Sequencing Center for Infectious Disease"/>
            <person name="Wu L."/>
            <person name="Ma J."/>
        </authorList>
    </citation>
    <scope>NUCLEOTIDE SEQUENCE [LARGE SCALE GENOMIC DNA]</scope>
    <source>
        <strain evidence="2">JCM 18715</strain>
    </source>
</reference>
<evidence type="ECO:0000313" key="2">
    <source>
        <dbReference type="Proteomes" id="UP001500547"/>
    </source>
</evidence>
<accession>A0ABP9QDV8</accession>